<name>A0ABS5PAF6_9FLAO</name>
<dbReference type="SUPFAM" id="SSF53474">
    <property type="entry name" value="alpha/beta-Hydrolases"/>
    <property type="match status" value="1"/>
</dbReference>
<dbReference type="Gene3D" id="3.40.50.1820">
    <property type="entry name" value="alpha/beta hydrolase"/>
    <property type="match status" value="1"/>
</dbReference>
<evidence type="ECO:0000313" key="1">
    <source>
        <dbReference type="EMBL" id="MBS7230858.1"/>
    </source>
</evidence>
<dbReference type="GO" id="GO:0016787">
    <property type="term" value="F:hydrolase activity"/>
    <property type="evidence" value="ECO:0007669"/>
    <property type="project" value="UniProtKB-KW"/>
</dbReference>
<reference evidence="1 2" key="1">
    <citation type="journal article" date="2018" name="Int. J. Syst. Evol. Microbiol.">
        <title>Flavobacterium chryseum sp. nov. and Flavobacterium psychroterrae sp. nov., novel environmental bacteria isolated from Antarctica.</title>
        <authorList>
            <person name="Kralova S."/>
            <person name="Svec P."/>
            <person name="Busse H.J."/>
            <person name="Stankova E."/>
            <person name="Vaczi P."/>
            <person name="Sedlacek I."/>
        </authorList>
    </citation>
    <scope>NUCLEOTIDE SEQUENCE [LARGE SCALE GENOMIC DNA]</scope>
    <source>
        <strain evidence="1 2">CCM 8827</strain>
    </source>
</reference>
<protein>
    <submittedName>
        <fullName evidence="1">Alpha/beta hydrolase</fullName>
    </submittedName>
</protein>
<accession>A0ABS5PAF6</accession>
<dbReference type="RefSeq" id="WP_213297052.1">
    <property type="nucleotide sequence ID" value="NZ_JAGYVZ010000005.1"/>
</dbReference>
<gene>
    <name evidence="1" type="ORF">KHA90_07460</name>
</gene>
<organism evidence="1 2">
    <name type="scientific">Flavobacterium psychroterrae</name>
    <dbReference type="NCBI Taxonomy" id="2133767"/>
    <lineage>
        <taxon>Bacteria</taxon>
        <taxon>Pseudomonadati</taxon>
        <taxon>Bacteroidota</taxon>
        <taxon>Flavobacteriia</taxon>
        <taxon>Flavobacteriales</taxon>
        <taxon>Flavobacteriaceae</taxon>
        <taxon>Flavobacterium</taxon>
    </lineage>
</organism>
<dbReference type="EMBL" id="JAGYVZ010000005">
    <property type="protein sequence ID" value="MBS7230858.1"/>
    <property type="molecule type" value="Genomic_DNA"/>
</dbReference>
<dbReference type="InterPro" id="IPR029058">
    <property type="entry name" value="AB_hydrolase_fold"/>
</dbReference>
<dbReference type="Pfam" id="PF06821">
    <property type="entry name" value="Ser_hydrolase"/>
    <property type="match status" value="1"/>
</dbReference>
<dbReference type="InterPro" id="IPR010662">
    <property type="entry name" value="RBBP9/YdeN"/>
</dbReference>
<keyword evidence="1" id="KW-0378">Hydrolase</keyword>
<dbReference type="Proteomes" id="UP000722625">
    <property type="component" value="Unassembled WGS sequence"/>
</dbReference>
<keyword evidence="2" id="KW-1185">Reference proteome</keyword>
<evidence type="ECO:0000313" key="2">
    <source>
        <dbReference type="Proteomes" id="UP000722625"/>
    </source>
</evidence>
<comment type="caution">
    <text evidence="1">The sequence shown here is derived from an EMBL/GenBank/DDBJ whole genome shotgun (WGS) entry which is preliminary data.</text>
</comment>
<sequence length="186" mass="21219">METNLLILPGLGNSGVKHWQTFWNKKFKNSTRLVQDNWDEPVREEWIERLNEEVEKLDAPTILVAHSLAVSLVQHWAASNSNKNIVGALLVAPADVDSPQHTPESIRNFSPMPLNKLPFPSIVVASENDPYATFERKQYFAEMWGSDFVNVGQKGHINSDSDLKYWEEGQLILEHLIQNIKTNKND</sequence>
<proteinExistence type="predicted"/>